<evidence type="ECO:0000313" key="2">
    <source>
        <dbReference type="Proteomes" id="UP000735302"/>
    </source>
</evidence>
<reference evidence="1 2" key="1">
    <citation type="journal article" date="2021" name="Elife">
        <title>Chloroplast acquisition without the gene transfer in kleptoplastic sea slugs, Plakobranchus ocellatus.</title>
        <authorList>
            <person name="Maeda T."/>
            <person name="Takahashi S."/>
            <person name="Yoshida T."/>
            <person name="Shimamura S."/>
            <person name="Takaki Y."/>
            <person name="Nagai Y."/>
            <person name="Toyoda A."/>
            <person name="Suzuki Y."/>
            <person name="Arimoto A."/>
            <person name="Ishii H."/>
            <person name="Satoh N."/>
            <person name="Nishiyama T."/>
            <person name="Hasebe M."/>
            <person name="Maruyama T."/>
            <person name="Minagawa J."/>
            <person name="Obokata J."/>
            <person name="Shigenobu S."/>
        </authorList>
    </citation>
    <scope>NUCLEOTIDE SEQUENCE [LARGE SCALE GENOMIC DNA]</scope>
</reference>
<dbReference type="EMBL" id="BLXT01003802">
    <property type="protein sequence ID" value="GFO06861.1"/>
    <property type="molecule type" value="Genomic_DNA"/>
</dbReference>
<evidence type="ECO:0000313" key="1">
    <source>
        <dbReference type="EMBL" id="GFO06861.1"/>
    </source>
</evidence>
<protein>
    <submittedName>
        <fullName evidence="1">Uncharacterized protein</fullName>
    </submittedName>
</protein>
<sequence>MSVRDKVPDDDDDSESSRNRCAHFLSSRETRCMAFPVRLPVESLSTTFYDTHRARPVGERRVELWVGHFRFVWSRNAAFEKRLPGHSRCYRMMPSSPDPHQDQYLEPPTPCVFAQFGVPQN</sequence>
<gene>
    <name evidence="1" type="ORF">PoB_003336600</name>
</gene>
<keyword evidence="2" id="KW-1185">Reference proteome</keyword>
<dbReference type="Proteomes" id="UP000735302">
    <property type="component" value="Unassembled WGS sequence"/>
</dbReference>
<comment type="caution">
    <text evidence="1">The sequence shown here is derived from an EMBL/GenBank/DDBJ whole genome shotgun (WGS) entry which is preliminary data.</text>
</comment>
<proteinExistence type="predicted"/>
<name>A0AAV4AEY9_9GAST</name>
<accession>A0AAV4AEY9</accession>
<organism evidence="1 2">
    <name type="scientific">Plakobranchus ocellatus</name>
    <dbReference type="NCBI Taxonomy" id="259542"/>
    <lineage>
        <taxon>Eukaryota</taxon>
        <taxon>Metazoa</taxon>
        <taxon>Spiralia</taxon>
        <taxon>Lophotrochozoa</taxon>
        <taxon>Mollusca</taxon>
        <taxon>Gastropoda</taxon>
        <taxon>Heterobranchia</taxon>
        <taxon>Euthyneura</taxon>
        <taxon>Panpulmonata</taxon>
        <taxon>Sacoglossa</taxon>
        <taxon>Placobranchoidea</taxon>
        <taxon>Plakobranchidae</taxon>
        <taxon>Plakobranchus</taxon>
    </lineage>
</organism>
<dbReference type="AlphaFoldDB" id="A0AAV4AEY9"/>